<dbReference type="Pfam" id="PF01842">
    <property type="entry name" value="ACT"/>
    <property type="match status" value="1"/>
</dbReference>
<dbReference type="PANTHER" id="PTHR43331:SF1">
    <property type="entry name" value="HOMOSERINE DEHYDROGENASE"/>
    <property type="match status" value="1"/>
</dbReference>
<reference evidence="21 22" key="1">
    <citation type="submission" date="2015-12" db="EMBL/GenBank/DDBJ databases">
        <title>Draft genome sequnece of Fervidicola ferrireducens strain Y170.</title>
        <authorList>
            <person name="Patel B.K."/>
        </authorList>
    </citation>
    <scope>NUCLEOTIDE SEQUENCE [LARGE SCALE GENOMIC DNA]</scope>
    <source>
        <strain evidence="21 22">Y170</strain>
    </source>
</reference>
<evidence type="ECO:0000256" key="6">
    <source>
        <dbReference type="ARBA" id="ARBA00013376"/>
    </source>
</evidence>
<dbReference type="SUPFAM" id="SSF55347">
    <property type="entry name" value="Glyceraldehyde-3-phosphate dehydrogenase-like, C-terminal domain"/>
    <property type="match status" value="1"/>
</dbReference>
<evidence type="ECO:0000256" key="11">
    <source>
        <dbReference type="ARBA" id="ARBA00023002"/>
    </source>
</evidence>
<comment type="similarity">
    <text evidence="4 19">Belongs to the homoserine dehydrogenase family.</text>
</comment>
<evidence type="ECO:0000256" key="3">
    <source>
        <dbReference type="ARBA" id="ARBA00005062"/>
    </source>
</evidence>
<proteinExistence type="inferred from homology"/>
<dbReference type="InterPro" id="IPR019811">
    <property type="entry name" value="HDH_CS"/>
</dbReference>
<comment type="cofactor">
    <cofactor evidence="1">
        <name>a metal cation</name>
        <dbReference type="ChEBI" id="CHEBI:25213"/>
    </cofactor>
</comment>
<dbReference type="EC" id="1.1.1.3" evidence="5 18"/>
<keyword evidence="11 18" id="KW-0560">Oxidoreductase</keyword>
<accession>A0A140LBV3</accession>
<dbReference type="PIRSF" id="PIRSF000098">
    <property type="entry name" value="Homoser_dehydrog"/>
    <property type="match status" value="1"/>
</dbReference>
<evidence type="ECO:0000256" key="2">
    <source>
        <dbReference type="ARBA" id="ARBA00005056"/>
    </source>
</evidence>
<keyword evidence="7 18" id="KW-0028">Amino-acid biosynthesis</keyword>
<dbReference type="Gene3D" id="3.30.360.10">
    <property type="entry name" value="Dihydrodipicolinate Reductase, domain 2"/>
    <property type="match status" value="1"/>
</dbReference>
<dbReference type="UniPathway" id="UPA00050">
    <property type="reaction ID" value="UER00063"/>
</dbReference>
<dbReference type="GO" id="GO:0046872">
    <property type="term" value="F:metal ion binding"/>
    <property type="evidence" value="ECO:0007669"/>
    <property type="project" value="UniProtKB-KW"/>
</dbReference>
<dbReference type="InterPro" id="IPR002912">
    <property type="entry name" value="ACT_dom"/>
</dbReference>
<dbReference type="InterPro" id="IPR001342">
    <property type="entry name" value="HDH_cat"/>
</dbReference>
<evidence type="ECO:0000256" key="9">
    <source>
        <dbReference type="ARBA" id="ARBA00022723"/>
    </source>
</evidence>
<feature type="binding site" evidence="17">
    <location>
        <position position="102"/>
    </location>
    <ligand>
        <name>NADPH</name>
        <dbReference type="ChEBI" id="CHEBI:57783"/>
    </ligand>
</feature>
<comment type="catalytic activity">
    <reaction evidence="15">
        <text>L-homoserine + NADP(+) = L-aspartate 4-semialdehyde + NADPH + H(+)</text>
        <dbReference type="Rhea" id="RHEA:15761"/>
        <dbReference type="ChEBI" id="CHEBI:15378"/>
        <dbReference type="ChEBI" id="CHEBI:57476"/>
        <dbReference type="ChEBI" id="CHEBI:57783"/>
        <dbReference type="ChEBI" id="CHEBI:58349"/>
        <dbReference type="ChEBI" id="CHEBI:537519"/>
        <dbReference type="EC" id="1.1.1.3"/>
    </reaction>
    <physiologicalReaction direction="right-to-left" evidence="15">
        <dbReference type="Rhea" id="RHEA:15763"/>
    </physiologicalReaction>
</comment>
<dbReference type="GO" id="GO:0009088">
    <property type="term" value="P:threonine biosynthetic process"/>
    <property type="evidence" value="ECO:0007669"/>
    <property type="project" value="UniProtKB-UniPathway"/>
</dbReference>
<evidence type="ECO:0000256" key="19">
    <source>
        <dbReference type="RuleBase" id="RU004171"/>
    </source>
</evidence>
<evidence type="ECO:0000256" key="7">
    <source>
        <dbReference type="ARBA" id="ARBA00022605"/>
    </source>
</evidence>
<keyword evidence="8 18" id="KW-0791">Threonine biosynthesis</keyword>
<evidence type="ECO:0000313" key="22">
    <source>
        <dbReference type="Proteomes" id="UP000070427"/>
    </source>
</evidence>
<dbReference type="InterPro" id="IPR036291">
    <property type="entry name" value="NAD(P)-bd_dom_sf"/>
</dbReference>
<dbReference type="CDD" id="cd04881">
    <property type="entry name" value="ACT_HSDH-Hom"/>
    <property type="match status" value="1"/>
</dbReference>
<feature type="active site" description="Proton donor" evidence="16">
    <location>
        <position position="202"/>
    </location>
</feature>
<dbReference type="InterPro" id="IPR005106">
    <property type="entry name" value="Asp/hSer_DH_NAD-bd"/>
</dbReference>
<dbReference type="Gene3D" id="3.40.50.720">
    <property type="entry name" value="NAD(P)-binding Rossmann-like Domain"/>
    <property type="match status" value="1"/>
</dbReference>
<dbReference type="FunCoup" id="A0A140LBV3">
    <property type="interactions" value="353"/>
</dbReference>
<organism evidence="21 22">
    <name type="scientific">Fervidicola ferrireducens</name>
    <dbReference type="NCBI Taxonomy" id="520764"/>
    <lineage>
        <taxon>Bacteria</taxon>
        <taxon>Bacillati</taxon>
        <taxon>Bacillota</taxon>
        <taxon>Clostridia</taxon>
        <taxon>Thermosediminibacterales</taxon>
        <taxon>Thermosediminibacteraceae</taxon>
        <taxon>Fervidicola</taxon>
    </lineage>
</organism>
<dbReference type="Pfam" id="PF03447">
    <property type="entry name" value="NAD_binding_3"/>
    <property type="match status" value="1"/>
</dbReference>
<dbReference type="Pfam" id="PF00742">
    <property type="entry name" value="Homoserine_dh"/>
    <property type="match status" value="1"/>
</dbReference>
<evidence type="ECO:0000259" key="20">
    <source>
        <dbReference type="PROSITE" id="PS51671"/>
    </source>
</evidence>
<evidence type="ECO:0000256" key="14">
    <source>
        <dbReference type="ARBA" id="ARBA00023167"/>
    </source>
</evidence>
<dbReference type="UniPathway" id="UPA00051">
    <property type="reaction ID" value="UER00465"/>
</dbReference>
<evidence type="ECO:0000256" key="8">
    <source>
        <dbReference type="ARBA" id="ARBA00022697"/>
    </source>
</evidence>
<evidence type="ECO:0000256" key="12">
    <source>
        <dbReference type="ARBA" id="ARBA00023027"/>
    </source>
</evidence>
<comment type="caution">
    <text evidence="21">The sequence shown here is derived from an EMBL/GenBank/DDBJ whole genome shotgun (WGS) entry which is preliminary data.</text>
</comment>
<dbReference type="GO" id="GO:0050661">
    <property type="term" value="F:NADP binding"/>
    <property type="evidence" value="ECO:0007669"/>
    <property type="project" value="InterPro"/>
</dbReference>
<gene>
    <name evidence="21" type="primary">hom</name>
    <name evidence="21" type="ORF">AN618_06400</name>
</gene>
<protein>
    <recommendedName>
        <fullName evidence="6 18">Homoserine dehydrogenase</fullName>
        <ecNumber evidence="5 18">1.1.1.3</ecNumber>
    </recommendedName>
</protein>
<dbReference type="InParanoid" id="A0A140LBV3"/>
<evidence type="ECO:0000313" key="21">
    <source>
        <dbReference type="EMBL" id="KXG78028.1"/>
    </source>
</evidence>
<evidence type="ECO:0000256" key="4">
    <source>
        <dbReference type="ARBA" id="ARBA00006753"/>
    </source>
</evidence>
<evidence type="ECO:0000256" key="16">
    <source>
        <dbReference type="PIRSR" id="PIRSR000098-1"/>
    </source>
</evidence>
<dbReference type="SUPFAM" id="SSF55021">
    <property type="entry name" value="ACT-like"/>
    <property type="match status" value="1"/>
</dbReference>
<comment type="pathway">
    <text evidence="2 18">Amino-acid biosynthesis; L-threonine biosynthesis; L-threonine from L-aspartate: step 3/5.</text>
</comment>
<dbReference type="AlphaFoldDB" id="A0A140LBV3"/>
<dbReference type="GO" id="GO:0009086">
    <property type="term" value="P:methionine biosynthetic process"/>
    <property type="evidence" value="ECO:0007669"/>
    <property type="project" value="UniProtKB-KW"/>
</dbReference>
<evidence type="ECO:0000256" key="13">
    <source>
        <dbReference type="ARBA" id="ARBA00023053"/>
    </source>
</evidence>
<name>A0A140LBV3_9FIRM</name>
<comment type="pathway">
    <text evidence="3 18">Amino-acid biosynthesis; L-methionine biosynthesis via de novo pathway; L-homoserine from L-aspartate: step 3/3.</text>
</comment>
<dbReference type="Proteomes" id="UP000070427">
    <property type="component" value="Unassembled WGS sequence"/>
</dbReference>
<dbReference type="NCBIfam" id="NF004976">
    <property type="entry name" value="PRK06349.1"/>
    <property type="match status" value="1"/>
</dbReference>
<keyword evidence="10 17" id="KW-0521">NADP</keyword>
<keyword evidence="12" id="KW-0520">NAD</keyword>
<dbReference type="STRING" id="520764.AN618_06400"/>
<keyword evidence="13" id="KW-0915">Sodium</keyword>
<dbReference type="FunFam" id="3.40.50.720:FF:000062">
    <property type="entry name" value="Homoserine dehydrogenase"/>
    <property type="match status" value="1"/>
</dbReference>
<dbReference type="Gene3D" id="3.30.70.260">
    <property type="match status" value="1"/>
</dbReference>
<dbReference type="PROSITE" id="PS51671">
    <property type="entry name" value="ACT"/>
    <property type="match status" value="1"/>
</dbReference>
<dbReference type="SUPFAM" id="SSF51735">
    <property type="entry name" value="NAD(P)-binding Rossmann-fold domains"/>
    <property type="match status" value="1"/>
</dbReference>
<keyword evidence="22" id="KW-1185">Reference proteome</keyword>
<dbReference type="PROSITE" id="PS01042">
    <property type="entry name" value="HOMOSER_DHGENASE"/>
    <property type="match status" value="1"/>
</dbReference>
<feature type="domain" description="ACT" evidence="20">
    <location>
        <begin position="344"/>
        <end position="421"/>
    </location>
</feature>
<dbReference type="InterPro" id="IPR045865">
    <property type="entry name" value="ACT-like_dom_sf"/>
</dbReference>
<evidence type="ECO:0000256" key="5">
    <source>
        <dbReference type="ARBA" id="ARBA00013213"/>
    </source>
</evidence>
<feature type="binding site" evidence="17">
    <location>
        <begin position="7"/>
        <end position="14"/>
    </location>
    <ligand>
        <name>NADP(+)</name>
        <dbReference type="ChEBI" id="CHEBI:58349"/>
    </ligand>
</feature>
<dbReference type="InterPro" id="IPR016204">
    <property type="entry name" value="HDH"/>
</dbReference>
<dbReference type="EMBL" id="LOED01000005">
    <property type="protein sequence ID" value="KXG78028.1"/>
    <property type="molecule type" value="Genomic_DNA"/>
</dbReference>
<dbReference type="FunFam" id="3.30.360.10:FF:000005">
    <property type="entry name" value="Homoserine dehydrogenase"/>
    <property type="match status" value="1"/>
</dbReference>
<feature type="binding site" evidence="17">
    <location>
        <position position="187"/>
    </location>
    <ligand>
        <name>L-homoserine</name>
        <dbReference type="ChEBI" id="CHEBI:57476"/>
    </ligand>
</feature>
<evidence type="ECO:0000256" key="18">
    <source>
        <dbReference type="RuleBase" id="RU000579"/>
    </source>
</evidence>
<evidence type="ECO:0000256" key="15">
    <source>
        <dbReference type="ARBA" id="ARBA00048841"/>
    </source>
</evidence>
<dbReference type="PATRIC" id="fig|520764.3.peg.671"/>
<keyword evidence="9" id="KW-0479">Metal-binding</keyword>
<evidence type="ECO:0000256" key="10">
    <source>
        <dbReference type="ARBA" id="ARBA00022857"/>
    </source>
</evidence>
<evidence type="ECO:0000256" key="1">
    <source>
        <dbReference type="ARBA" id="ARBA00001920"/>
    </source>
</evidence>
<dbReference type="GO" id="GO:0004412">
    <property type="term" value="F:homoserine dehydrogenase activity"/>
    <property type="evidence" value="ECO:0007669"/>
    <property type="project" value="UniProtKB-EC"/>
</dbReference>
<keyword evidence="14 18" id="KW-0486">Methionine biosynthesis</keyword>
<evidence type="ECO:0000256" key="17">
    <source>
        <dbReference type="PIRSR" id="PIRSR000098-2"/>
    </source>
</evidence>
<dbReference type="PANTHER" id="PTHR43331">
    <property type="entry name" value="HOMOSERINE DEHYDROGENASE"/>
    <property type="match status" value="1"/>
</dbReference>
<sequence>MINIGIMGLGTVGTGVVELLENNRHVIAQRLGEEVNVKKILVRDLSKKRTPYAEGKLTLSADDILEDAEIDVVVELMGGEEPAKSYIKKALQNKKHVVTANKEVISKHGKELFELAEKSGVSLLFEASVGGGIPIIRPMKQCLAANRILKISGILNGTTNYILTQMQEKERNFEEALREAQRLGYAESDPSDDIKGFDAARKLAIISSIAFNTRITPDKVYVEGIERIELEDIKYAGELGYIIKLVASARKVGEREIEAIVAPVMLKQNHPLSAVRDVYNAILVEGDAVGKVMFFGQGAGKMPTASAVVADIMDAAREGRRRIYCTCYDELKVIDVGSSTSRFYIRLKAKDKPGVLSKISGAFGRNDISLHMVIQKDVKGDVAEIVMVTHQVPFRNLQKALDEIKDLQDVENVANVVRVEEAASDGVHGNHQ</sequence>